<dbReference type="Gene3D" id="1.10.10.10">
    <property type="entry name" value="Winged helix-like DNA-binding domain superfamily/Winged helix DNA-binding domain"/>
    <property type="match status" value="1"/>
</dbReference>
<dbReference type="GO" id="GO:0003677">
    <property type="term" value="F:DNA binding"/>
    <property type="evidence" value="ECO:0007669"/>
    <property type="project" value="UniProtKB-UniRule"/>
</dbReference>
<dbReference type="SMART" id="SM00862">
    <property type="entry name" value="Trans_reg_C"/>
    <property type="match status" value="1"/>
</dbReference>
<dbReference type="CDD" id="cd00082">
    <property type="entry name" value="HisKA"/>
    <property type="match status" value="1"/>
</dbReference>
<dbReference type="InterPro" id="IPR005467">
    <property type="entry name" value="His_kinase_dom"/>
</dbReference>
<evidence type="ECO:0000256" key="1">
    <source>
        <dbReference type="ARBA" id="ARBA00000085"/>
    </source>
</evidence>
<dbReference type="SUPFAM" id="SSF47384">
    <property type="entry name" value="Homodimeric domain of signal transducing histidine kinase"/>
    <property type="match status" value="1"/>
</dbReference>
<dbReference type="RefSeq" id="WP_126581798.1">
    <property type="nucleotide sequence ID" value="NZ_BIFR01000001.1"/>
</dbReference>
<dbReference type="GO" id="GO:0006355">
    <property type="term" value="P:regulation of DNA-templated transcription"/>
    <property type="evidence" value="ECO:0007669"/>
    <property type="project" value="InterPro"/>
</dbReference>
<dbReference type="PANTHER" id="PTHR43547:SF2">
    <property type="entry name" value="HYBRID SIGNAL TRANSDUCTION HISTIDINE KINASE C"/>
    <property type="match status" value="1"/>
</dbReference>
<dbReference type="Pfam" id="PF00072">
    <property type="entry name" value="Response_reg"/>
    <property type="match status" value="1"/>
</dbReference>
<dbReference type="GO" id="GO:0000155">
    <property type="term" value="F:phosphorelay sensor kinase activity"/>
    <property type="evidence" value="ECO:0007669"/>
    <property type="project" value="InterPro"/>
</dbReference>
<sequence length="653" mass="72936">MGSSDVNHTTRTNSNWLTDTRTSSEFSAAQAVSIPVGFSREYSVLTELGASMSSGFMLLNQSENVTYTNQSAVRLLGVNQLVLEESETFDVCSHLLSLAADPQTARAELKKIWSAPEQEASTELALTDAAASWLRVRTFPLHNESGQLLGRGVLFDDITLEHAAVESRAETLALAAHELKTPLAIIKGCATTLLGGSARWDPAMQREMLQMIDTQSDRLHDVLNTLLDVWRFDAGTQALRLTQVQLSELLLQLVKRWQKQATEHRFVLSIPPDVPSVICDAVRIEQVVNHLLANAVAYSPAGRVVHIQLESNEIEVRVGVSDEGIGIGAEHLDRIFDRFYRVPTQDESASGSGLGLSAARATIEAHGGKIWADSLGLNQGATIYFTIPFAPQKALSAALPLLVEESAPVPQRKTRPAFARQDRRVKVLLAENDPRLLRYMRANLEEQQYRVQTVNHGIQFLRQLDLEEPDIILLSMSLADMSGLEILQRLREFSTIPVMMLCDDCDEDERVQMFDLGCDDLVLKPFSMKELLARVRALLRRQAPPAEHTQNQSIFSTGDLSIDYAQHIVTVQGKTVQLSRTEYKLLSTLAQNVGMVVTHELLLEKVWGPEYNRDIDFIWVYISRLRRKVEADSRHPKYILTVPDVGYKLARLP</sequence>
<dbReference type="EMBL" id="BIFR01000001">
    <property type="protein sequence ID" value="GCE14387.1"/>
    <property type="molecule type" value="Genomic_DNA"/>
</dbReference>
<dbReference type="PRINTS" id="PR00344">
    <property type="entry name" value="BCTRLSENSOR"/>
</dbReference>
<dbReference type="InterPro" id="IPR003661">
    <property type="entry name" value="HisK_dim/P_dom"/>
</dbReference>
<dbReference type="SUPFAM" id="SSF52172">
    <property type="entry name" value="CheY-like"/>
    <property type="match status" value="1"/>
</dbReference>
<keyword evidence="7 9" id="KW-0238">DNA-binding</keyword>
<reference evidence="14" key="1">
    <citation type="submission" date="2018-12" db="EMBL/GenBank/DDBJ databases">
        <title>Tengunoibacter tsumagoiensis gen. nov., sp. nov., Dictyobacter kobayashii sp. nov., D. alpinus sp. nov., and D. joshuensis sp. nov. and description of Dictyobacteraceae fam. nov. within the order Ktedonobacterales isolated from Tengu-no-mugimeshi.</title>
        <authorList>
            <person name="Wang C.M."/>
            <person name="Zheng Y."/>
            <person name="Sakai Y."/>
            <person name="Toyoda A."/>
            <person name="Minakuchi Y."/>
            <person name="Abe K."/>
            <person name="Yokota A."/>
            <person name="Yabe S."/>
        </authorList>
    </citation>
    <scope>NUCLEOTIDE SEQUENCE [LARGE SCALE GENOMIC DNA]</scope>
    <source>
        <strain evidence="14">Uno3</strain>
    </source>
</reference>
<dbReference type="Gene3D" id="3.40.50.2300">
    <property type="match status" value="1"/>
</dbReference>
<comment type="caution">
    <text evidence="8">Lacks conserved residue(s) required for the propagation of feature annotation.</text>
</comment>
<dbReference type="PROSITE" id="PS51755">
    <property type="entry name" value="OMPR_PHOB"/>
    <property type="match status" value="1"/>
</dbReference>
<evidence type="ECO:0000256" key="3">
    <source>
        <dbReference type="ARBA" id="ARBA00022553"/>
    </source>
</evidence>
<dbReference type="InterPro" id="IPR001867">
    <property type="entry name" value="OmpR/PhoB-type_DNA-bd"/>
</dbReference>
<dbReference type="FunFam" id="3.30.565.10:FF:000006">
    <property type="entry name" value="Sensor histidine kinase WalK"/>
    <property type="match status" value="1"/>
</dbReference>
<dbReference type="InterPro" id="IPR036388">
    <property type="entry name" value="WH-like_DNA-bd_sf"/>
</dbReference>
<keyword evidence="3" id="KW-0597">Phosphoprotein</keyword>
<dbReference type="OrthoDB" id="137006at2"/>
<evidence type="ECO:0000256" key="7">
    <source>
        <dbReference type="ARBA" id="ARBA00023125"/>
    </source>
</evidence>
<accession>A0A402A5H2</accession>
<dbReference type="PROSITE" id="PS50110">
    <property type="entry name" value="RESPONSE_REGULATORY"/>
    <property type="match status" value="1"/>
</dbReference>
<dbReference type="PANTHER" id="PTHR43547">
    <property type="entry name" value="TWO-COMPONENT HISTIDINE KINASE"/>
    <property type="match status" value="1"/>
</dbReference>
<dbReference type="InterPro" id="IPR011006">
    <property type="entry name" value="CheY-like_superfamily"/>
</dbReference>
<keyword evidence="4" id="KW-0808">Transferase</keyword>
<dbReference type="InterPro" id="IPR036890">
    <property type="entry name" value="HATPase_C_sf"/>
</dbReference>
<dbReference type="SUPFAM" id="SSF55874">
    <property type="entry name" value="ATPase domain of HSP90 chaperone/DNA topoisomerase II/histidine kinase"/>
    <property type="match status" value="1"/>
</dbReference>
<dbReference type="Pfam" id="PF02518">
    <property type="entry name" value="HATPase_c"/>
    <property type="match status" value="1"/>
</dbReference>
<feature type="DNA-binding region" description="OmpR/PhoB-type" evidence="9">
    <location>
        <begin position="552"/>
        <end position="651"/>
    </location>
</feature>
<comment type="catalytic activity">
    <reaction evidence="1">
        <text>ATP + protein L-histidine = ADP + protein N-phospho-L-histidine.</text>
        <dbReference type="EC" id="2.7.13.3"/>
    </reaction>
</comment>
<dbReference type="SMART" id="SM00388">
    <property type="entry name" value="HisKA"/>
    <property type="match status" value="1"/>
</dbReference>
<dbReference type="SMART" id="SM00387">
    <property type="entry name" value="HATPase_c"/>
    <property type="match status" value="1"/>
</dbReference>
<evidence type="ECO:0000313" key="14">
    <source>
        <dbReference type="Proteomes" id="UP000287352"/>
    </source>
</evidence>
<feature type="domain" description="OmpR/PhoB-type" evidence="12">
    <location>
        <begin position="552"/>
        <end position="651"/>
    </location>
</feature>
<evidence type="ECO:0000256" key="8">
    <source>
        <dbReference type="PROSITE-ProRule" id="PRU00169"/>
    </source>
</evidence>
<protein>
    <recommendedName>
        <fullName evidence="2">histidine kinase</fullName>
        <ecNumber evidence="2">2.7.13.3</ecNumber>
    </recommendedName>
</protein>
<dbReference type="AlphaFoldDB" id="A0A402A5H2"/>
<dbReference type="InterPro" id="IPR036097">
    <property type="entry name" value="HisK_dim/P_sf"/>
</dbReference>
<evidence type="ECO:0000256" key="6">
    <source>
        <dbReference type="ARBA" id="ARBA00023012"/>
    </source>
</evidence>
<dbReference type="InterPro" id="IPR001789">
    <property type="entry name" value="Sig_transdc_resp-reg_receiver"/>
</dbReference>
<evidence type="ECO:0000313" key="13">
    <source>
        <dbReference type="EMBL" id="GCE14387.1"/>
    </source>
</evidence>
<evidence type="ECO:0000256" key="9">
    <source>
        <dbReference type="PROSITE-ProRule" id="PRU01091"/>
    </source>
</evidence>
<evidence type="ECO:0000259" key="10">
    <source>
        <dbReference type="PROSITE" id="PS50109"/>
    </source>
</evidence>
<dbReference type="Gene3D" id="1.10.287.130">
    <property type="match status" value="1"/>
</dbReference>
<evidence type="ECO:0000256" key="4">
    <source>
        <dbReference type="ARBA" id="ARBA00022679"/>
    </source>
</evidence>
<dbReference type="Gene3D" id="3.30.565.10">
    <property type="entry name" value="Histidine kinase-like ATPase, C-terminal domain"/>
    <property type="match status" value="1"/>
</dbReference>
<proteinExistence type="predicted"/>
<evidence type="ECO:0000259" key="11">
    <source>
        <dbReference type="PROSITE" id="PS50110"/>
    </source>
</evidence>
<dbReference type="Proteomes" id="UP000287352">
    <property type="component" value="Unassembled WGS sequence"/>
</dbReference>
<dbReference type="CDD" id="cd00383">
    <property type="entry name" value="trans_reg_C"/>
    <property type="match status" value="1"/>
</dbReference>
<evidence type="ECO:0000259" key="12">
    <source>
        <dbReference type="PROSITE" id="PS51755"/>
    </source>
</evidence>
<dbReference type="Pfam" id="PF00486">
    <property type="entry name" value="Trans_reg_C"/>
    <property type="match status" value="1"/>
</dbReference>
<keyword evidence="5" id="KW-0418">Kinase</keyword>
<gene>
    <name evidence="13" type="ORF">KTT_42460</name>
</gene>
<dbReference type="Gene3D" id="3.30.450.20">
    <property type="entry name" value="PAS domain"/>
    <property type="match status" value="1"/>
</dbReference>
<name>A0A402A5H2_9CHLR</name>
<keyword evidence="14" id="KW-1185">Reference proteome</keyword>
<feature type="domain" description="Response regulatory" evidence="11">
    <location>
        <begin position="426"/>
        <end position="539"/>
    </location>
</feature>
<evidence type="ECO:0000256" key="2">
    <source>
        <dbReference type="ARBA" id="ARBA00012438"/>
    </source>
</evidence>
<dbReference type="EC" id="2.7.13.3" evidence="2"/>
<comment type="caution">
    <text evidence="13">The sequence shown here is derived from an EMBL/GenBank/DDBJ whole genome shotgun (WGS) entry which is preliminary data.</text>
</comment>
<evidence type="ECO:0000256" key="5">
    <source>
        <dbReference type="ARBA" id="ARBA00022777"/>
    </source>
</evidence>
<dbReference type="Pfam" id="PF00512">
    <property type="entry name" value="HisKA"/>
    <property type="match status" value="1"/>
</dbReference>
<dbReference type="InterPro" id="IPR003594">
    <property type="entry name" value="HATPase_dom"/>
</dbReference>
<feature type="domain" description="Histidine kinase" evidence="10">
    <location>
        <begin position="174"/>
        <end position="391"/>
    </location>
</feature>
<dbReference type="PROSITE" id="PS50109">
    <property type="entry name" value="HIS_KIN"/>
    <property type="match status" value="1"/>
</dbReference>
<dbReference type="Pfam" id="PF08448">
    <property type="entry name" value="PAS_4"/>
    <property type="match status" value="1"/>
</dbReference>
<organism evidence="13 14">
    <name type="scientific">Tengunoibacter tsumagoiensis</name>
    <dbReference type="NCBI Taxonomy" id="2014871"/>
    <lineage>
        <taxon>Bacteria</taxon>
        <taxon>Bacillati</taxon>
        <taxon>Chloroflexota</taxon>
        <taxon>Ktedonobacteria</taxon>
        <taxon>Ktedonobacterales</taxon>
        <taxon>Dictyobacteraceae</taxon>
        <taxon>Tengunoibacter</taxon>
    </lineage>
</organism>
<dbReference type="InterPro" id="IPR004358">
    <property type="entry name" value="Sig_transdc_His_kin-like_C"/>
</dbReference>
<dbReference type="Gene3D" id="6.10.250.690">
    <property type="match status" value="1"/>
</dbReference>
<dbReference type="InterPro" id="IPR013656">
    <property type="entry name" value="PAS_4"/>
</dbReference>
<dbReference type="SMART" id="SM00448">
    <property type="entry name" value="REC"/>
    <property type="match status" value="1"/>
</dbReference>
<dbReference type="CDD" id="cd00075">
    <property type="entry name" value="HATPase"/>
    <property type="match status" value="1"/>
</dbReference>
<keyword evidence="6" id="KW-0902">Two-component regulatory system</keyword>